<keyword evidence="3" id="KW-0720">Serine protease</keyword>
<dbReference type="PANTHER" id="PTHR42776:SF13">
    <property type="entry name" value="DIPEPTIDYL-PEPTIDASE 5"/>
    <property type="match status" value="1"/>
</dbReference>
<evidence type="ECO:0000256" key="2">
    <source>
        <dbReference type="ARBA" id="ARBA00022801"/>
    </source>
</evidence>
<keyword evidence="3" id="KW-0645">Protease</keyword>
<evidence type="ECO:0000256" key="4">
    <source>
        <dbReference type="SAM" id="SignalP"/>
    </source>
</evidence>
<organism evidence="6 7">
    <name type="scientific">Flavobacterium taihuense</name>
    <dbReference type="NCBI Taxonomy" id="2857508"/>
    <lineage>
        <taxon>Bacteria</taxon>
        <taxon>Pseudomonadati</taxon>
        <taxon>Bacteroidota</taxon>
        <taxon>Flavobacteriia</taxon>
        <taxon>Flavobacteriales</taxon>
        <taxon>Flavobacteriaceae</taxon>
        <taxon>Flavobacterium</taxon>
    </lineage>
</organism>
<evidence type="ECO:0000256" key="3">
    <source>
        <dbReference type="ARBA" id="ARBA00022825"/>
    </source>
</evidence>
<dbReference type="Pfam" id="PF07676">
    <property type="entry name" value="PD40"/>
    <property type="match status" value="2"/>
</dbReference>
<keyword evidence="2" id="KW-0378">Hydrolase</keyword>
<keyword evidence="1 4" id="KW-0732">Signal</keyword>
<dbReference type="EMBL" id="JAHWYN010000001">
    <property type="protein sequence ID" value="MBW4359143.1"/>
    <property type="molecule type" value="Genomic_DNA"/>
</dbReference>
<gene>
    <name evidence="6" type="ORF">KZH69_01460</name>
</gene>
<dbReference type="RefSeq" id="WP_219315685.1">
    <property type="nucleotide sequence ID" value="NZ_JAHWYN010000001.1"/>
</dbReference>
<accession>A0ABS6XR32</accession>
<sequence>MRKTILLMLTMMSLTASAQNVMTPELLWKLGRITPLGISKDGKNIAYKVSTPSVEENKSSSKYYTVAISSGTVVEIKDTKEILVDKNISPDGKYIVYNQEVKIDNVLGKDYYPNLDKSNVQIYNGLDYRHWDTWNEGKFNHVFYKENKEGAEGIDILKGENFDSPQKPFGGDEDYNWSPDGKSIVYVCKKKAGTQYALSTDTNIYEYNLETGKTINRTEGNFGYDTAPQFSPSGDLTWLQMKRDGYEADKNDLIVSFKGMKMNLTANWDGTVTSFKWSNDGKKIYFIAPIDGTLQLFEVNFPGLTKIAIIVKQITKGDFDVHDLVGFSGDEVIVTRTDMNHAAEIFSYNLKKKTWKQLSNVNTETYSTLALSKTERRYVTTTDGKKMLVWVILPPNFDATKKYPTLLFCQGGPQSPLTQSYSFRWNFQLMAANGYVVVAPNRRGMQGHGVNWNEQISKDWGGQVMDDYLSAIDDVAKESYVDKARLGCVGASYGGYSVFYLAGIHNNRFKTFIAHDGVFNTQSMFGTTEEVFFNNWDFGGPYWEKDNAAAQKAYTKFNPINNVQNWNTPILIIQGGIDFRVPIGQGQEAFQAAQIRGIKSRFLYFPEENHWVLKPQNAQVWQKEFYKWLKETL</sequence>
<dbReference type="Proteomes" id="UP000812031">
    <property type="component" value="Unassembled WGS sequence"/>
</dbReference>
<evidence type="ECO:0000313" key="7">
    <source>
        <dbReference type="Proteomes" id="UP000812031"/>
    </source>
</evidence>
<dbReference type="InterPro" id="IPR011659">
    <property type="entry name" value="WD40"/>
</dbReference>
<feature type="domain" description="Peptidase S9 prolyl oligopeptidase catalytic" evidence="5">
    <location>
        <begin position="422"/>
        <end position="633"/>
    </location>
</feature>
<dbReference type="InterPro" id="IPR001375">
    <property type="entry name" value="Peptidase_S9_cat"/>
</dbReference>
<evidence type="ECO:0000256" key="1">
    <source>
        <dbReference type="ARBA" id="ARBA00022729"/>
    </source>
</evidence>
<evidence type="ECO:0000259" key="5">
    <source>
        <dbReference type="Pfam" id="PF00326"/>
    </source>
</evidence>
<feature type="chain" id="PRO_5047527535" evidence="4">
    <location>
        <begin position="19"/>
        <end position="633"/>
    </location>
</feature>
<comment type="caution">
    <text evidence="6">The sequence shown here is derived from an EMBL/GenBank/DDBJ whole genome shotgun (WGS) entry which is preliminary data.</text>
</comment>
<name>A0ABS6XR32_9FLAO</name>
<dbReference type="PANTHER" id="PTHR42776">
    <property type="entry name" value="SERINE PEPTIDASE S9 FAMILY MEMBER"/>
    <property type="match status" value="1"/>
</dbReference>
<protein>
    <submittedName>
        <fullName evidence="6">S9 family peptidase</fullName>
    </submittedName>
</protein>
<dbReference type="Pfam" id="PF00326">
    <property type="entry name" value="Peptidase_S9"/>
    <property type="match status" value="1"/>
</dbReference>
<feature type="signal peptide" evidence="4">
    <location>
        <begin position="1"/>
        <end position="18"/>
    </location>
</feature>
<reference evidence="6 7" key="1">
    <citation type="submission" date="2021-07" db="EMBL/GenBank/DDBJ databases">
        <title>Flavobacterium sp. nov. isolated from sediment on the Taihu Lake.</title>
        <authorList>
            <person name="Qu J.-H."/>
        </authorList>
    </citation>
    <scope>NUCLEOTIDE SEQUENCE [LARGE SCALE GENOMIC DNA]</scope>
    <source>
        <strain evidence="6 7">NAS39</strain>
    </source>
</reference>
<keyword evidence="7" id="KW-1185">Reference proteome</keyword>
<evidence type="ECO:0000313" key="6">
    <source>
        <dbReference type="EMBL" id="MBW4359143.1"/>
    </source>
</evidence>
<proteinExistence type="predicted"/>